<dbReference type="AlphaFoldDB" id="A0A8S3PS63"/>
<sequence length="205" mass="23167">MALGIRKSPHIKDQLQVGLGYLEYTEGIERKKEQDQSHSEDRLYVGQDYSEYAERIKRIQDQDQSKSEACDLKGNVEGSYRLPSCDVSFVTVDDGRLFCTDRDILYCCDLNGAVIWEFRNEKLTGLHGVTVDGHRNVYVGGEWSNNVVAVSPNGKRCRVILTSADGIDAPRGIYFDKNENRLIVCNCNGNTVLVFNSKNDKMMEV</sequence>
<dbReference type="Proteomes" id="UP000683360">
    <property type="component" value="Unassembled WGS sequence"/>
</dbReference>
<accession>A0A8S3PS63</accession>
<comment type="caution">
    <text evidence="1">The sequence shown here is derived from an EMBL/GenBank/DDBJ whole genome shotgun (WGS) entry which is preliminary data.</text>
</comment>
<keyword evidence="2" id="KW-1185">Reference proteome</keyword>
<name>A0A8S3PS63_MYTED</name>
<proteinExistence type="predicted"/>
<gene>
    <name evidence="1" type="ORF">MEDL_1640</name>
</gene>
<organism evidence="1 2">
    <name type="scientific">Mytilus edulis</name>
    <name type="common">Blue mussel</name>
    <dbReference type="NCBI Taxonomy" id="6550"/>
    <lineage>
        <taxon>Eukaryota</taxon>
        <taxon>Metazoa</taxon>
        <taxon>Spiralia</taxon>
        <taxon>Lophotrochozoa</taxon>
        <taxon>Mollusca</taxon>
        <taxon>Bivalvia</taxon>
        <taxon>Autobranchia</taxon>
        <taxon>Pteriomorphia</taxon>
        <taxon>Mytilida</taxon>
        <taxon>Mytiloidea</taxon>
        <taxon>Mytilidae</taxon>
        <taxon>Mytilinae</taxon>
        <taxon>Mytilus</taxon>
    </lineage>
</organism>
<evidence type="ECO:0000313" key="1">
    <source>
        <dbReference type="EMBL" id="CAG2186053.1"/>
    </source>
</evidence>
<dbReference type="Gene3D" id="2.120.10.30">
    <property type="entry name" value="TolB, C-terminal domain"/>
    <property type="match status" value="1"/>
</dbReference>
<evidence type="ECO:0000313" key="2">
    <source>
        <dbReference type="Proteomes" id="UP000683360"/>
    </source>
</evidence>
<dbReference type="EMBL" id="CAJPWZ010000115">
    <property type="protein sequence ID" value="CAG2186053.1"/>
    <property type="molecule type" value="Genomic_DNA"/>
</dbReference>
<dbReference type="InterPro" id="IPR011042">
    <property type="entry name" value="6-blade_b-propeller_TolB-like"/>
</dbReference>
<protein>
    <submittedName>
        <fullName evidence="1">Uncharacterized protein</fullName>
    </submittedName>
</protein>
<dbReference type="SUPFAM" id="SSF63829">
    <property type="entry name" value="Calcium-dependent phosphotriesterase"/>
    <property type="match status" value="1"/>
</dbReference>
<reference evidence="1" key="1">
    <citation type="submission" date="2021-03" db="EMBL/GenBank/DDBJ databases">
        <authorList>
            <person name="Bekaert M."/>
        </authorList>
    </citation>
    <scope>NUCLEOTIDE SEQUENCE</scope>
</reference>